<dbReference type="Proteomes" id="UP000215086">
    <property type="component" value="Chromosome"/>
</dbReference>
<dbReference type="Gene3D" id="3.10.129.10">
    <property type="entry name" value="Hotdog Thioesterase"/>
    <property type="match status" value="1"/>
</dbReference>
<reference evidence="2 3" key="1">
    <citation type="journal article" name="Front. Microbiol.">
        <title>Sugar Metabolism of the First Thermophilic Planctomycete Thermogutta terrifontis: Comparative Genomic and Transcriptomic Approaches.</title>
        <authorList>
            <person name="Elcheninov A.G."/>
            <person name="Menzel P."/>
            <person name="Gudbergsdottir S.R."/>
            <person name="Slesarev A.I."/>
            <person name="Kadnikov V.V."/>
            <person name="Krogh A."/>
            <person name="Bonch-Osmolovskaya E.A."/>
            <person name="Peng X."/>
            <person name="Kublanov I.V."/>
        </authorList>
    </citation>
    <scope>NUCLEOTIDE SEQUENCE [LARGE SCALE GENOMIC DNA]</scope>
    <source>
        <strain evidence="2 3">R1</strain>
    </source>
</reference>
<keyword evidence="1 2" id="KW-0456">Lyase</keyword>
<protein>
    <submittedName>
        <fullName evidence="2">3-hydroxyacyl-[acyl-carrier-protein] dehydratase, FabZ form</fullName>
        <ecNumber evidence="2">4.2.1.59</ecNumber>
    </submittedName>
</protein>
<accession>A0A286RIR2</accession>
<dbReference type="PANTHER" id="PTHR30272">
    <property type="entry name" value="3-HYDROXYACYL-[ACYL-CARRIER-PROTEIN] DEHYDRATASE"/>
    <property type="match status" value="1"/>
</dbReference>
<evidence type="ECO:0000313" key="3">
    <source>
        <dbReference type="Proteomes" id="UP000215086"/>
    </source>
</evidence>
<dbReference type="KEGG" id="ttf:THTE_3247"/>
<dbReference type="Pfam" id="PF07977">
    <property type="entry name" value="FabA"/>
    <property type="match status" value="1"/>
</dbReference>
<evidence type="ECO:0000256" key="1">
    <source>
        <dbReference type="ARBA" id="ARBA00023239"/>
    </source>
</evidence>
<dbReference type="AlphaFoldDB" id="A0A286RIR2"/>
<name>A0A286RIR2_9BACT</name>
<dbReference type="RefSeq" id="WP_095415779.1">
    <property type="nucleotide sequence ID" value="NZ_CP018477.1"/>
</dbReference>
<dbReference type="PANTHER" id="PTHR30272:SF1">
    <property type="entry name" value="3-HYDROXYACYL-[ACYL-CARRIER-PROTEIN] DEHYDRATASE"/>
    <property type="match status" value="1"/>
</dbReference>
<dbReference type="CDD" id="cd01288">
    <property type="entry name" value="FabZ"/>
    <property type="match status" value="1"/>
</dbReference>
<keyword evidence="3" id="KW-1185">Reference proteome</keyword>
<dbReference type="GO" id="GO:0019171">
    <property type="term" value="F:(3R)-hydroxyacyl-[acyl-carrier-protein] dehydratase activity"/>
    <property type="evidence" value="ECO:0007669"/>
    <property type="project" value="UniProtKB-EC"/>
</dbReference>
<dbReference type="EMBL" id="CP018477">
    <property type="protein sequence ID" value="ASV75849.1"/>
    <property type="molecule type" value="Genomic_DNA"/>
</dbReference>
<evidence type="ECO:0000313" key="2">
    <source>
        <dbReference type="EMBL" id="ASV75849.1"/>
    </source>
</evidence>
<dbReference type="EC" id="4.2.1.59" evidence="2"/>
<gene>
    <name evidence="2" type="ORF">THTE_3247</name>
</gene>
<dbReference type="InterPro" id="IPR029069">
    <property type="entry name" value="HotDog_dom_sf"/>
</dbReference>
<dbReference type="SUPFAM" id="SSF54637">
    <property type="entry name" value="Thioesterase/thiol ester dehydrase-isomerase"/>
    <property type="match status" value="1"/>
</dbReference>
<proteinExistence type="predicted"/>
<dbReference type="OrthoDB" id="272251at2"/>
<organism evidence="2 3">
    <name type="scientific">Thermogutta terrifontis</name>
    <dbReference type="NCBI Taxonomy" id="1331910"/>
    <lineage>
        <taxon>Bacteria</taxon>
        <taxon>Pseudomonadati</taxon>
        <taxon>Planctomycetota</taxon>
        <taxon>Planctomycetia</taxon>
        <taxon>Pirellulales</taxon>
        <taxon>Thermoguttaceae</taxon>
        <taxon>Thermogutta</taxon>
    </lineage>
</organism>
<dbReference type="InterPro" id="IPR013114">
    <property type="entry name" value="FabA_FabZ"/>
</dbReference>
<sequence length="179" mass="20108">MPKKPLILDPAEIDTSRVIADIEEIRKYNPQRYEMEQLTAICYEDPERAICVGYKDLGPDEFWIRGHFPGMPIMPGVIMCEAAAQLASYYTMKYKLMKSPMVGFGGLQDVRFRGVVRPGERFVIVARLLKVRSTMMTCEFQCFVRQNLVCEGVILGVPLSPEAVRADSGSESSSQSQSS</sequence>